<dbReference type="Proteomes" id="UP000295632">
    <property type="component" value="Unassembled WGS sequence"/>
</dbReference>
<accession>A0A4R6U8Z0</accession>
<protein>
    <submittedName>
        <fullName evidence="2">Heat induced stress protein YflT</fullName>
    </submittedName>
</protein>
<comment type="caution">
    <text evidence="2">The sequence shown here is derived from an EMBL/GenBank/DDBJ whole genome shotgun (WGS) entry which is preliminary data.</text>
</comment>
<gene>
    <name evidence="2" type="ORF">EV213_102253</name>
</gene>
<evidence type="ECO:0000259" key="1">
    <source>
        <dbReference type="Pfam" id="PF11181"/>
    </source>
</evidence>
<dbReference type="InterPro" id="IPR025889">
    <property type="entry name" value="GSP17M-like_dom"/>
</dbReference>
<sequence length="118" mass="13547">MTKPYVREYTDDVKLVEDVKELQSRGVEARDVFILTHDDDRTERVAEKADANTIGLREQGLTEYTGNIFRKKGDELRSKMKEIGLSAQEAEMYEEKMDHGSLFVFVTDSEKAAHWATS</sequence>
<dbReference type="EMBL" id="SNYJ01000002">
    <property type="protein sequence ID" value="TDQ42222.1"/>
    <property type="molecule type" value="Genomic_DNA"/>
</dbReference>
<keyword evidence="3" id="KW-1185">Reference proteome</keyword>
<dbReference type="RefSeq" id="WP_133579109.1">
    <property type="nucleotide sequence ID" value="NZ_SNYJ01000002.1"/>
</dbReference>
<proteinExistence type="predicted"/>
<organism evidence="2 3">
    <name type="scientific">Aureibacillus halotolerans</name>
    <dbReference type="NCBI Taxonomy" id="1508390"/>
    <lineage>
        <taxon>Bacteria</taxon>
        <taxon>Bacillati</taxon>
        <taxon>Bacillota</taxon>
        <taxon>Bacilli</taxon>
        <taxon>Bacillales</taxon>
        <taxon>Bacillaceae</taxon>
        <taxon>Aureibacillus</taxon>
    </lineage>
</organism>
<reference evidence="2 3" key="1">
    <citation type="submission" date="2019-03" db="EMBL/GenBank/DDBJ databases">
        <title>Genomic Encyclopedia of Type Strains, Phase IV (KMG-IV): sequencing the most valuable type-strain genomes for metagenomic binning, comparative biology and taxonomic classification.</title>
        <authorList>
            <person name="Goeker M."/>
        </authorList>
    </citation>
    <scope>NUCLEOTIDE SEQUENCE [LARGE SCALE GENOMIC DNA]</scope>
    <source>
        <strain evidence="2 3">DSM 28697</strain>
    </source>
</reference>
<name>A0A4R6U8Z0_9BACI</name>
<evidence type="ECO:0000313" key="2">
    <source>
        <dbReference type="EMBL" id="TDQ42222.1"/>
    </source>
</evidence>
<feature type="domain" description="General stress protein 17M-like" evidence="1">
    <location>
        <begin position="6"/>
        <end position="100"/>
    </location>
</feature>
<dbReference type="Pfam" id="PF11181">
    <property type="entry name" value="YflT"/>
    <property type="match status" value="1"/>
</dbReference>
<evidence type="ECO:0000313" key="3">
    <source>
        <dbReference type="Proteomes" id="UP000295632"/>
    </source>
</evidence>
<dbReference type="OrthoDB" id="2353304at2"/>
<dbReference type="AlphaFoldDB" id="A0A4R6U8Z0"/>